<dbReference type="GO" id="GO:0016567">
    <property type="term" value="P:protein ubiquitination"/>
    <property type="evidence" value="ECO:0000318"/>
    <property type="project" value="GO_Central"/>
</dbReference>
<dbReference type="EMBL" id="CM002923">
    <property type="protein sequence ID" value="KGN61460.1"/>
    <property type="molecule type" value="Genomic_DNA"/>
</dbReference>
<dbReference type="SUPFAM" id="SSF57850">
    <property type="entry name" value="RING/U-box"/>
    <property type="match status" value="1"/>
</dbReference>
<dbReference type="Gene3D" id="3.30.40.10">
    <property type="entry name" value="Zinc/RING finger domain, C3HC4 (zinc finger)"/>
    <property type="match status" value="1"/>
</dbReference>
<dbReference type="SMART" id="SM00184">
    <property type="entry name" value="RING"/>
    <property type="match status" value="1"/>
</dbReference>
<dbReference type="GO" id="GO:0008270">
    <property type="term" value="F:zinc ion binding"/>
    <property type="evidence" value="ECO:0007669"/>
    <property type="project" value="UniProtKB-KW"/>
</dbReference>
<reference evidence="6 7" key="1">
    <citation type="journal article" date="2009" name="Nat. Genet.">
        <title>The genome of the cucumber, Cucumis sativus L.</title>
        <authorList>
            <person name="Huang S."/>
            <person name="Li R."/>
            <person name="Zhang Z."/>
            <person name="Li L."/>
            <person name="Gu X."/>
            <person name="Fan W."/>
            <person name="Lucas W.J."/>
            <person name="Wang X."/>
            <person name="Xie B."/>
            <person name="Ni P."/>
            <person name="Ren Y."/>
            <person name="Zhu H."/>
            <person name="Li J."/>
            <person name="Lin K."/>
            <person name="Jin W."/>
            <person name="Fei Z."/>
            <person name="Li G."/>
            <person name="Staub J."/>
            <person name="Kilian A."/>
            <person name="van der Vossen E.A."/>
            <person name="Wu Y."/>
            <person name="Guo J."/>
            <person name="He J."/>
            <person name="Jia Z."/>
            <person name="Ren Y."/>
            <person name="Tian G."/>
            <person name="Lu Y."/>
            <person name="Ruan J."/>
            <person name="Qian W."/>
            <person name="Wang M."/>
            <person name="Huang Q."/>
            <person name="Li B."/>
            <person name="Xuan Z."/>
            <person name="Cao J."/>
            <person name="Asan"/>
            <person name="Wu Z."/>
            <person name="Zhang J."/>
            <person name="Cai Q."/>
            <person name="Bai Y."/>
            <person name="Zhao B."/>
            <person name="Han Y."/>
            <person name="Li Y."/>
            <person name="Li X."/>
            <person name="Wang S."/>
            <person name="Shi Q."/>
            <person name="Liu S."/>
            <person name="Cho W.K."/>
            <person name="Kim J.Y."/>
            <person name="Xu Y."/>
            <person name="Heller-Uszynska K."/>
            <person name="Miao H."/>
            <person name="Cheng Z."/>
            <person name="Zhang S."/>
            <person name="Wu J."/>
            <person name="Yang Y."/>
            <person name="Kang H."/>
            <person name="Li M."/>
            <person name="Liang H."/>
            <person name="Ren X."/>
            <person name="Shi Z."/>
            <person name="Wen M."/>
            <person name="Jian M."/>
            <person name="Yang H."/>
            <person name="Zhang G."/>
            <person name="Yang Z."/>
            <person name="Chen R."/>
            <person name="Liu S."/>
            <person name="Li J."/>
            <person name="Ma L."/>
            <person name="Liu H."/>
            <person name="Zhou Y."/>
            <person name="Zhao J."/>
            <person name="Fang X."/>
            <person name="Li G."/>
            <person name="Fang L."/>
            <person name="Li Y."/>
            <person name="Liu D."/>
            <person name="Zheng H."/>
            <person name="Zhang Y."/>
            <person name="Qin N."/>
            <person name="Li Z."/>
            <person name="Yang G."/>
            <person name="Yang S."/>
            <person name="Bolund L."/>
            <person name="Kristiansen K."/>
            <person name="Zheng H."/>
            <person name="Li S."/>
            <person name="Zhang X."/>
            <person name="Yang H."/>
            <person name="Wang J."/>
            <person name="Sun R."/>
            <person name="Zhang B."/>
            <person name="Jiang S."/>
            <person name="Wang J."/>
            <person name="Du Y."/>
            <person name="Li S."/>
        </authorList>
    </citation>
    <scope>NUCLEOTIDE SEQUENCE [LARGE SCALE GENOMIC DNA]</scope>
    <source>
        <strain evidence="7">cv. 9930</strain>
    </source>
</reference>
<dbReference type="OrthoDB" id="4348522at2759"/>
<keyword evidence="1" id="KW-0479">Metal-binding</keyword>
<dbReference type="InterPro" id="IPR013083">
    <property type="entry name" value="Znf_RING/FYVE/PHD"/>
</dbReference>
<reference evidence="6 7" key="3">
    <citation type="journal article" date="2010" name="BMC Genomics">
        <title>Transcriptome sequencing and comparative analysis of cucumber flowers with different sex types.</title>
        <authorList>
            <person name="Guo S."/>
            <person name="Zheng Y."/>
            <person name="Joung J.G."/>
            <person name="Liu S."/>
            <person name="Zhang Z."/>
            <person name="Crasta O.R."/>
            <person name="Sobral B.W."/>
            <person name="Xu Y."/>
            <person name="Huang S."/>
            <person name="Fei Z."/>
        </authorList>
    </citation>
    <scope>NUCLEOTIDE SEQUENCE [LARGE SCALE GENOMIC DNA]</scope>
    <source>
        <strain evidence="7">cv. 9930</strain>
    </source>
</reference>
<dbReference type="GO" id="GO:0005737">
    <property type="term" value="C:cytoplasm"/>
    <property type="evidence" value="ECO:0000318"/>
    <property type="project" value="GO_Central"/>
</dbReference>
<evidence type="ECO:0000313" key="6">
    <source>
        <dbReference type="EMBL" id="KGN61460.1"/>
    </source>
</evidence>
<dbReference type="PANTHER" id="PTHR45931:SF16">
    <property type="entry name" value="RING_U-BOX SUPERFAMILY PROTEIN"/>
    <property type="match status" value="1"/>
</dbReference>
<name>A0A0A0LHS2_CUCSA</name>
<dbReference type="PANTHER" id="PTHR45931">
    <property type="entry name" value="SI:CH211-59O9.10"/>
    <property type="match status" value="1"/>
</dbReference>
<evidence type="ECO:0000256" key="3">
    <source>
        <dbReference type="ARBA" id="ARBA00022833"/>
    </source>
</evidence>
<dbReference type="OMA" id="EVRRIPC"/>
<organism evidence="6 7">
    <name type="scientific">Cucumis sativus</name>
    <name type="common">Cucumber</name>
    <dbReference type="NCBI Taxonomy" id="3659"/>
    <lineage>
        <taxon>Eukaryota</taxon>
        <taxon>Viridiplantae</taxon>
        <taxon>Streptophyta</taxon>
        <taxon>Embryophyta</taxon>
        <taxon>Tracheophyta</taxon>
        <taxon>Spermatophyta</taxon>
        <taxon>Magnoliopsida</taxon>
        <taxon>eudicotyledons</taxon>
        <taxon>Gunneridae</taxon>
        <taxon>Pentapetalae</taxon>
        <taxon>rosids</taxon>
        <taxon>fabids</taxon>
        <taxon>Cucurbitales</taxon>
        <taxon>Cucurbitaceae</taxon>
        <taxon>Benincaseae</taxon>
        <taxon>Cucumis</taxon>
    </lineage>
</organism>
<dbReference type="CDD" id="cd16454">
    <property type="entry name" value="RING-H2_PA-TM-RING"/>
    <property type="match status" value="1"/>
</dbReference>
<evidence type="ECO:0000259" key="5">
    <source>
        <dbReference type="PROSITE" id="PS50089"/>
    </source>
</evidence>
<sequence length="224" mass="25453">MSFSATSCVQCSFSGYPNTDQTLIVRLRFCSRLISQSLAPEIVPDVILEQTPFTLIGEALFSLSNLQYPLQQQELEYMVNEFLRSFNLRSSVCRIVSHNILSFAQQFDINNECFKIETNVDYIKEYWTEAAPELYPISTVGEEGLPPRGASESAIERVKKQKFDGFRGEEEEEIGDCSVCCEEIKRKGGEVRRIPCGHVYHKSCILKWLEISNSCPLCRAALEP</sequence>
<dbReference type="eggNOG" id="KOG0800">
    <property type="taxonomic scope" value="Eukaryota"/>
</dbReference>
<protein>
    <recommendedName>
        <fullName evidence="5">RING-type domain-containing protein</fullName>
    </recommendedName>
</protein>
<dbReference type="Proteomes" id="UP000029981">
    <property type="component" value="Chromosome 2"/>
</dbReference>
<dbReference type="InterPro" id="IPR051834">
    <property type="entry name" value="RING_finger_E3_ligase"/>
</dbReference>
<dbReference type="InterPro" id="IPR001841">
    <property type="entry name" value="Znf_RING"/>
</dbReference>
<accession>A0A0A0LHS2</accession>
<dbReference type="Pfam" id="PF13639">
    <property type="entry name" value="zf-RING_2"/>
    <property type="match status" value="1"/>
</dbReference>
<dbReference type="PROSITE" id="PS50089">
    <property type="entry name" value="ZF_RING_2"/>
    <property type="match status" value="1"/>
</dbReference>
<keyword evidence="7" id="KW-1185">Reference proteome</keyword>
<evidence type="ECO:0000256" key="2">
    <source>
        <dbReference type="ARBA" id="ARBA00022771"/>
    </source>
</evidence>
<keyword evidence="2 4" id="KW-0863">Zinc-finger</keyword>
<reference evidence="6 7" key="4">
    <citation type="journal article" date="2011" name="BMC Genomics">
        <title>RNA-Seq improves annotation of protein-coding genes in the cucumber genome.</title>
        <authorList>
            <person name="Li Z."/>
            <person name="Zhang Z."/>
            <person name="Yan P."/>
            <person name="Huang S."/>
            <person name="Fei Z."/>
            <person name="Lin K."/>
        </authorList>
    </citation>
    <scope>NUCLEOTIDE SEQUENCE [LARGE SCALE GENOMIC DNA]</scope>
    <source>
        <strain evidence="7">cv. 9930</strain>
    </source>
</reference>
<feature type="domain" description="RING-type" evidence="5">
    <location>
        <begin position="177"/>
        <end position="219"/>
    </location>
</feature>
<evidence type="ECO:0000313" key="7">
    <source>
        <dbReference type="Proteomes" id="UP000029981"/>
    </source>
</evidence>
<keyword evidence="3" id="KW-0862">Zinc</keyword>
<proteinExistence type="predicted"/>
<evidence type="ECO:0000256" key="4">
    <source>
        <dbReference type="PROSITE-ProRule" id="PRU00175"/>
    </source>
</evidence>
<reference evidence="6 7" key="2">
    <citation type="journal article" date="2009" name="PLoS ONE">
        <title>An integrated genetic and cytogenetic map of the cucumber genome.</title>
        <authorList>
            <person name="Ren Y."/>
            <person name="Zhang Z."/>
            <person name="Liu J."/>
            <person name="Staub J.E."/>
            <person name="Han Y."/>
            <person name="Cheng Z."/>
            <person name="Li X."/>
            <person name="Lu J."/>
            <person name="Miao H."/>
            <person name="Kang H."/>
            <person name="Xie B."/>
            <person name="Gu X."/>
            <person name="Wang X."/>
            <person name="Du Y."/>
            <person name="Jin W."/>
            <person name="Huang S."/>
        </authorList>
    </citation>
    <scope>NUCLEOTIDE SEQUENCE [LARGE SCALE GENOMIC DNA]</scope>
    <source>
        <strain evidence="7">cv. 9930</strain>
    </source>
</reference>
<dbReference type="KEGG" id="csv:101204936"/>
<dbReference type="AlphaFoldDB" id="A0A0A0LHS2"/>
<gene>
    <name evidence="6" type="ORF">Csa_2G130680</name>
</gene>
<dbReference type="GO" id="GO:0061630">
    <property type="term" value="F:ubiquitin protein ligase activity"/>
    <property type="evidence" value="ECO:0000318"/>
    <property type="project" value="GO_Central"/>
</dbReference>
<dbReference type="Gramene" id="KGN61460">
    <property type="protein sequence ID" value="KGN61460"/>
    <property type="gene ID" value="Csa_2G130680"/>
</dbReference>
<evidence type="ECO:0000256" key="1">
    <source>
        <dbReference type="ARBA" id="ARBA00022723"/>
    </source>
</evidence>